<organism evidence="2 3">
    <name type="scientific">Phytophthora palmivora</name>
    <dbReference type="NCBI Taxonomy" id="4796"/>
    <lineage>
        <taxon>Eukaryota</taxon>
        <taxon>Sar</taxon>
        <taxon>Stramenopiles</taxon>
        <taxon>Oomycota</taxon>
        <taxon>Peronosporomycetes</taxon>
        <taxon>Peronosporales</taxon>
        <taxon>Peronosporaceae</taxon>
        <taxon>Phytophthora</taxon>
    </lineage>
</organism>
<evidence type="ECO:0000313" key="2">
    <source>
        <dbReference type="EMBL" id="POM66675.1"/>
    </source>
</evidence>
<dbReference type="Pfam" id="PF13843">
    <property type="entry name" value="DDE_Tnp_1_7"/>
    <property type="match status" value="1"/>
</dbReference>
<dbReference type="PANTHER" id="PTHR46599:SF3">
    <property type="entry name" value="PIGGYBAC TRANSPOSABLE ELEMENT-DERIVED PROTEIN 4"/>
    <property type="match status" value="1"/>
</dbReference>
<dbReference type="Proteomes" id="UP000237271">
    <property type="component" value="Unassembled WGS sequence"/>
</dbReference>
<evidence type="ECO:0000313" key="3">
    <source>
        <dbReference type="Proteomes" id="UP000237271"/>
    </source>
</evidence>
<sequence>MVASGQRSLTESEFNAYCGLEIAMSICPLSEIFEYWSDSRFLGQSAFTETMPRTRFQDIRAALQFHAPNDSTIDKVRDPLWHSRVLLTHFQERFADPYWLYSIDKMTVRIKARSRERTYMSSKPDKYGVRFYSVVGWDSLYVHAIWDNGSGHNQQSTPAQRYTQQFPELRTSLHNILDRDDIFVSSKSVTALWLAMAGH</sequence>
<dbReference type="AlphaFoldDB" id="A0A2P4XM92"/>
<keyword evidence="3" id="KW-1185">Reference proteome</keyword>
<name>A0A2P4XM92_9STRA</name>
<dbReference type="OrthoDB" id="124452at2759"/>
<dbReference type="EMBL" id="NCKW01009556">
    <property type="protein sequence ID" value="POM66675.1"/>
    <property type="molecule type" value="Genomic_DNA"/>
</dbReference>
<accession>A0A2P4XM92</accession>
<comment type="caution">
    <text evidence="2">The sequence shown here is derived from an EMBL/GenBank/DDBJ whole genome shotgun (WGS) entry which is preliminary data.</text>
</comment>
<gene>
    <name evidence="2" type="ORF">PHPALM_17430</name>
</gene>
<dbReference type="PANTHER" id="PTHR46599">
    <property type="entry name" value="PIGGYBAC TRANSPOSABLE ELEMENT-DERIVED PROTEIN 4"/>
    <property type="match status" value="1"/>
</dbReference>
<evidence type="ECO:0000259" key="1">
    <source>
        <dbReference type="Pfam" id="PF13843"/>
    </source>
</evidence>
<feature type="domain" description="PiggyBac transposable element-derived protein" evidence="1">
    <location>
        <begin position="7"/>
        <end position="145"/>
    </location>
</feature>
<protein>
    <recommendedName>
        <fullName evidence="1">PiggyBac transposable element-derived protein domain-containing protein</fullName>
    </recommendedName>
</protein>
<reference evidence="2 3" key="1">
    <citation type="journal article" date="2017" name="Genome Biol. Evol.">
        <title>Phytophthora megakarya and P. palmivora, closely related causal agents of cacao black pod rot, underwent increases in genome sizes and gene numbers by different mechanisms.</title>
        <authorList>
            <person name="Ali S.S."/>
            <person name="Shao J."/>
            <person name="Lary D.J."/>
            <person name="Kronmiller B."/>
            <person name="Shen D."/>
            <person name="Strem M.D."/>
            <person name="Amoako-Attah I."/>
            <person name="Akrofi A.Y."/>
            <person name="Begoude B.A."/>
            <person name="Ten Hoopen G.M."/>
            <person name="Coulibaly K."/>
            <person name="Kebe B.I."/>
            <person name="Melnick R.L."/>
            <person name="Guiltinan M.J."/>
            <person name="Tyler B.M."/>
            <person name="Meinhardt L.W."/>
            <person name="Bailey B.A."/>
        </authorList>
    </citation>
    <scope>NUCLEOTIDE SEQUENCE [LARGE SCALE GENOMIC DNA]</scope>
    <source>
        <strain evidence="3">sbr112.9</strain>
    </source>
</reference>
<proteinExistence type="predicted"/>
<dbReference type="InterPro" id="IPR029526">
    <property type="entry name" value="PGBD"/>
</dbReference>